<name>A0A354MHU3_9BACT</name>
<evidence type="ECO:0000313" key="3">
    <source>
        <dbReference type="EMBL" id="MTU38687.1"/>
    </source>
</evidence>
<evidence type="ECO:0000313" key="2">
    <source>
        <dbReference type="EMBL" id="GKH70794.1"/>
    </source>
</evidence>
<dbReference type="STRING" id="46503.ERS852463_02232"/>
<dbReference type="CDD" id="cd00093">
    <property type="entry name" value="HTH_XRE"/>
    <property type="match status" value="1"/>
</dbReference>
<feature type="domain" description="HTH cro/C1-type" evidence="1">
    <location>
        <begin position="8"/>
        <end position="62"/>
    </location>
</feature>
<dbReference type="SUPFAM" id="SSF47413">
    <property type="entry name" value="lambda repressor-like DNA-binding domains"/>
    <property type="match status" value="1"/>
</dbReference>
<dbReference type="Pfam" id="PF01381">
    <property type="entry name" value="HTH_3"/>
    <property type="match status" value="1"/>
</dbReference>
<dbReference type="AlphaFoldDB" id="A0A354MHU3"/>
<dbReference type="EMBL" id="WNDA01000046">
    <property type="protein sequence ID" value="MTU71147.1"/>
    <property type="molecule type" value="Genomic_DNA"/>
</dbReference>
<evidence type="ECO:0000313" key="4">
    <source>
        <dbReference type="EMBL" id="MTU71147.1"/>
    </source>
</evidence>
<gene>
    <name evidence="2" type="ORF">CE91St3_06570</name>
    <name evidence="6" type="ORF">DW828_09560</name>
    <name evidence="3" type="ORF">GMD82_04035</name>
    <name evidence="4" type="ORF">GMD92_19320</name>
    <name evidence="5" type="ORF">GME02_12700</name>
</gene>
<dbReference type="EMBL" id="WNCN01000004">
    <property type="protein sequence ID" value="MTU38687.1"/>
    <property type="molecule type" value="Genomic_DNA"/>
</dbReference>
<dbReference type="EMBL" id="WNDD01000013">
    <property type="protein sequence ID" value="MTV02492.1"/>
    <property type="molecule type" value="Genomic_DNA"/>
</dbReference>
<organism evidence="6 7">
    <name type="scientific">Parabacteroides merdae</name>
    <dbReference type="NCBI Taxonomy" id="46503"/>
    <lineage>
        <taxon>Bacteria</taxon>
        <taxon>Pseudomonadati</taxon>
        <taxon>Bacteroidota</taxon>
        <taxon>Bacteroidia</taxon>
        <taxon>Bacteroidales</taxon>
        <taxon>Tannerellaceae</taxon>
        <taxon>Parabacteroides</taxon>
    </lineage>
</organism>
<dbReference type="InterPro" id="IPR010982">
    <property type="entry name" value="Lambda_DNA-bd_dom_sf"/>
</dbReference>
<reference evidence="6 7" key="1">
    <citation type="submission" date="2018-08" db="EMBL/GenBank/DDBJ databases">
        <title>A genome reference for cultivated species of the human gut microbiota.</title>
        <authorList>
            <person name="Zou Y."/>
            <person name="Xue W."/>
            <person name="Luo G."/>
        </authorList>
    </citation>
    <scope>NUCLEOTIDE SEQUENCE [LARGE SCALE GENOMIC DNA]</scope>
    <source>
        <strain evidence="6 7">AM34-17</strain>
    </source>
</reference>
<sequence>MNSILENIDTIRRNRGYSQEYLAMQIGMKQAGFSLIMSGERELKYNTLLQIANALQMSVIDVITFPDKYVMAKGNGTSTEAVLQIKLDSDKKDQILNIVFGEQIAELLKSK</sequence>
<dbReference type="SMART" id="SM00530">
    <property type="entry name" value="HTH_XRE"/>
    <property type="match status" value="1"/>
</dbReference>
<evidence type="ECO:0000313" key="10">
    <source>
        <dbReference type="Proteomes" id="UP000482671"/>
    </source>
</evidence>
<protein>
    <submittedName>
        <fullName evidence="3">Helix-turn-helix domain-containing protein</fullName>
    </submittedName>
    <submittedName>
        <fullName evidence="6">XRE family transcriptional regulator</fullName>
    </submittedName>
</protein>
<accession>A0A354MHU3</accession>
<evidence type="ECO:0000313" key="8">
    <source>
        <dbReference type="Proteomes" id="UP000434916"/>
    </source>
</evidence>
<dbReference type="Proteomes" id="UP000482671">
    <property type="component" value="Unassembled WGS sequence"/>
</dbReference>
<dbReference type="EMBL" id="QSII01000011">
    <property type="protein sequence ID" value="RHC85222.1"/>
    <property type="molecule type" value="Genomic_DNA"/>
</dbReference>
<dbReference type="Proteomes" id="UP001055114">
    <property type="component" value="Unassembled WGS sequence"/>
</dbReference>
<evidence type="ECO:0000259" key="1">
    <source>
        <dbReference type="PROSITE" id="PS50943"/>
    </source>
</evidence>
<comment type="caution">
    <text evidence="6">The sequence shown here is derived from an EMBL/GenBank/DDBJ whole genome shotgun (WGS) entry which is preliminary data.</text>
</comment>
<evidence type="ECO:0000313" key="6">
    <source>
        <dbReference type="EMBL" id="RHC85222.1"/>
    </source>
</evidence>
<reference evidence="8 9" key="2">
    <citation type="journal article" date="2019" name="Nat. Med.">
        <title>A library of human gut bacterial isolates paired with longitudinal multiomics data enables mechanistic microbiome research.</title>
        <authorList>
            <person name="Poyet M."/>
            <person name="Groussin M."/>
            <person name="Gibbons S.M."/>
            <person name="Avila-Pacheco J."/>
            <person name="Jiang X."/>
            <person name="Kearney S.M."/>
            <person name="Perrotta A.R."/>
            <person name="Berdy B."/>
            <person name="Zhao S."/>
            <person name="Lieberman T.D."/>
            <person name="Swanson P.K."/>
            <person name="Smith M."/>
            <person name="Roesemann S."/>
            <person name="Alexander J.E."/>
            <person name="Rich S.A."/>
            <person name="Livny J."/>
            <person name="Vlamakis H."/>
            <person name="Clish C."/>
            <person name="Bullock K."/>
            <person name="Deik A."/>
            <person name="Scott J."/>
            <person name="Pierce K.A."/>
            <person name="Xavier R.J."/>
            <person name="Alm E.J."/>
        </authorList>
    </citation>
    <scope>NUCLEOTIDE SEQUENCE [LARGE SCALE GENOMIC DNA]</scope>
    <source>
        <strain evidence="5 10">BIOML-A11</strain>
        <strain evidence="4 9">BIOML-A16</strain>
        <strain evidence="3 8">BIOML-A29</strain>
    </source>
</reference>
<proteinExistence type="predicted"/>
<evidence type="ECO:0000313" key="5">
    <source>
        <dbReference type="EMBL" id="MTV02492.1"/>
    </source>
</evidence>
<dbReference type="PROSITE" id="PS50943">
    <property type="entry name" value="HTH_CROC1"/>
    <property type="match status" value="1"/>
</dbReference>
<evidence type="ECO:0000313" key="9">
    <source>
        <dbReference type="Proteomes" id="UP000448908"/>
    </source>
</evidence>
<reference evidence="2" key="3">
    <citation type="submission" date="2022-01" db="EMBL/GenBank/DDBJ databases">
        <title>Novel bile acid biosynthetic pathways are enriched in the microbiome of centenarians.</title>
        <authorList>
            <person name="Sato Y."/>
            <person name="Atarashi K."/>
            <person name="Plichta R.D."/>
            <person name="Arai Y."/>
            <person name="Sasajima S."/>
            <person name="Kearney M.S."/>
            <person name="Suda W."/>
            <person name="Takeshita K."/>
            <person name="Sasaki T."/>
            <person name="Okamoto S."/>
            <person name="Skelly N.A."/>
            <person name="Okamura Y."/>
            <person name="Vlamakis H."/>
            <person name="Li Y."/>
            <person name="Tanoue T."/>
            <person name="Takei H."/>
            <person name="Nittono H."/>
            <person name="Narushima S."/>
            <person name="Irie J."/>
            <person name="Itoh H."/>
            <person name="Moriya K."/>
            <person name="Sugiura Y."/>
            <person name="Suematsu M."/>
            <person name="Moritoki N."/>
            <person name="Shibata S."/>
            <person name="Littman R.D."/>
            <person name="Fischbach A.M."/>
            <person name="Uwamino Y."/>
            <person name="Inoue T."/>
            <person name="Honda A."/>
            <person name="Hattori M."/>
            <person name="Murai T."/>
            <person name="Xavier J.R."/>
            <person name="Hirose N."/>
            <person name="Honda K."/>
        </authorList>
    </citation>
    <scope>NUCLEOTIDE SEQUENCE</scope>
    <source>
        <strain evidence="2">CE91-St3</strain>
    </source>
</reference>
<evidence type="ECO:0000313" key="7">
    <source>
        <dbReference type="Proteomes" id="UP000286260"/>
    </source>
</evidence>
<dbReference type="InterPro" id="IPR001387">
    <property type="entry name" value="Cro/C1-type_HTH"/>
</dbReference>
<keyword evidence="8" id="KW-1185">Reference proteome</keyword>
<dbReference type="OrthoDB" id="4762426at2"/>
<dbReference type="RefSeq" id="WP_005640764.1">
    <property type="nucleotide sequence ID" value="NZ_BAABYG010000001.1"/>
</dbReference>
<dbReference type="GeneID" id="49204720"/>
<dbReference type="GO" id="GO:0003677">
    <property type="term" value="F:DNA binding"/>
    <property type="evidence" value="ECO:0007669"/>
    <property type="project" value="InterPro"/>
</dbReference>
<dbReference type="Gene3D" id="1.10.260.40">
    <property type="entry name" value="lambda repressor-like DNA-binding domains"/>
    <property type="match status" value="1"/>
</dbReference>
<dbReference type="Proteomes" id="UP000448908">
    <property type="component" value="Unassembled WGS sequence"/>
</dbReference>
<dbReference type="Proteomes" id="UP000286260">
    <property type="component" value="Unassembled WGS sequence"/>
</dbReference>
<dbReference type="Proteomes" id="UP000434916">
    <property type="component" value="Unassembled WGS sequence"/>
</dbReference>
<dbReference type="EMBL" id="BQNZ01000001">
    <property type="protein sequence ID" value="GKH70794.1"/>
    <property type="molecule type" value="Genomic_DNA"/>
</dbReference>